<reference evidence="4" key="4">
    <citation type="journal article" date="2015" name="G3 (Bethesda)">
        <title>Genome sequences of three phytopathogenic species of the Magnaporthaceae family of fungi.</title>
        <authorList>
            <person name="Okagaki L.H."/>
            <person name="Nunes C.C."/>
            <person name="Sailsbery J."/>
            <person name="Clay B."/>
            <person name="Brown D."/>
            <person name="John T."/>
            <person name="Oh Y."/>
            <person name="Young N."/>
            <person name="Fitzgerald M."/>
            <person name="Haas B.J."/>
            <person name="Zeng Q."/>
            <person name="Young S."/>
            <person name="Adiconis X."/>
            <person name="Fan L."/>
            <person name="Levin J.Z."/>
            <person name="Mitchell T.K."/>
            <person name="Okubara P.A."/>
            <person name="Farman M.L."/>
            <person name="Kohn L.M."/>
            <person name="Birren B."/>
            <person name="Ma L.-J."/>
            <person name="Dean R.A."/>
        </authorList>
    </citation>
    <scope>NUCLEOTIDE SEQUENCE</scope>
    <source>
        <strain evidence="4">ATCC 64411 / 73-15</strain>
    </source>
</reference>
<dbReference type="eggNOG" id="ENOG502RU3A">
    <property type="taxonomic scope" value="Eukaryota"/>
</dbReference>
<feature type="compositionally biased region" description="Basic and acidic residues" evidence="1">
    <location>
        <begin position="1011"/>
        <end position="1021"/>
    </location>
</feature>
<feature type="compositionally biased region" description="Polar residues" evidence="1">
    <location>
        <begin position="164"/>
        <end position="193"/>
    </location>
</feature>
<evidence type="ECO:0000313" key="5">
    <source>
        <dbReference type="Proteomes" id="UP000011715"/>
    </source>
</evidence>
<feature type="transmembrane region" description="Helical" evidence="2">
    <location>
        <begin position="1221"/>
        <end position="1240"/>
    </location>
</feature>
<gene>
    <name evidence="3" type="ORF">MAPG_01693</name>
</gene>
<feature type="compositionally biased region" description="Basic and acidic residues" evidence="1">
    <location>
        <begin position="584"/>
        <end position="596"/>
    </location>
</feature>
<feature type="region of interest" description="Disordered" evidence="1">
    <location>
        <begin position="465"/>
        <end position="486"/>
    </location>
</feature>
<dbReference type="OrthoDB" id="5402622at2759"/>
<reference evidence="5" key="1">
    <citation type="submission" date="2010-05" db="EMBL/GenBank/DDBJ databases">
        <title>The genome sequence of Magnaporthe poae strain ATCC 64411.</title>
        <authorList>
            <person name="Ma L.-J."/>
            <person name="Dead R."/>
            <person name="Young S."/>
            <person name="Zeng Q."/>
            <person name="Koehrsen M."/>
            <person name="Alvarado L."/>
            <person name="Berlin A."/>
            <person name="Chapman S.B."/>
            <person name="Chen Z."/>
            <person name="Freedman E."/>
            <person name="Gellesch M."/>
            <person name="Goldberg J."/>
            <person name="Griggs A."/>
            <person name="Gujja S."/>
            <person name="Heilman E.R."/>
            <person name="Heiman D."/>
            <person name="Hepburn T."/>
            <person name="Howarth C."/>
            <person name="Jen D."/>
            <person name="Larson L."/>
            <person name="Mehta T."/>
            <person name="Neiman D."/>
            <person name="Pearson M."/>
            <person name="Roberts A."/>
            <person name="Saif S."/>
            <person name="Shea T."/>
            <person name="Shenoy N."/>
            <person name="Sisk P."/>
            <person name="Stolte C."/>
            <person name="Sykes S."/>
            <person name="Walk T."/>
            <person name="White J."/>
            <person name="Yandava C."/>
            <person name="Haas B."/>
            <person name="Nusbaum C."/>
            <person name="Birren B."/>
        </authorList>
    </citation>
    <scope>NUCLEOTIDE SEQUENCE [LARGE SCALE GENOMIC DNA]</scope>
    <source>
        <strain evidence="5">ATCC 64411 / 73-15</strain>
    </source>
</reference>
<dbReference type="EMBL" id="ADBL01000414">
    <property type="status" value="NOT_ANNOTATED_CDS"/>
    <property type="molecule type" value="Genomic_DNA"/>
</dbReference>
<feature type="region of interest" description="Disordered" evidence="1">
    <location>
        <begin position="1"/>
        <end position="194"/>
    </location>
</feature>
<feature type="region of interest" description="Disordered" evidence="1">
    <location>
        <begin position="240"/>
        <end position="270"/>
    </location>
</feature>
<dbReference type="VEuPathDB" id="FungiDB:MAPG_01693"/>
<feature type="compositionally biased region" description="Basic and acidic residues" evidence="1">
    <location>
        <begin position="851"/>
        <end position="864"/>
    </location>
</feature>
<reference evidence="3" key="2">
    <citation type="submission" date="2010-05" db="EMBL/GenBank/DDBJ databases">
        <title>The Genome Sequence of Magnaporthe poae strain ATCC 64411.</title>
        <authorList>
            <consortium name="The Broad Institute Genome Sequencing Platform"/>
            <consortium name="Broad Institute Genome Sequencing Center for Infectious Disease"/>
            <person name="Ma L.-J."/>
            <person name="Dead R."/>
            <person name="Young S."/>
            <person name="Zeng Q."/>
            <person name="Koehrsen M."/>
            <person name="Alvarado L."/>
            <person name="Berlin A."/>
            <person name="Chapman S.B."/>
            <person name="Chen Z."/>
            <person name="Freedman E."/>
            <person name="Gellesch M."/>
            <person name="Goldberg J."/>
            <person name="Griggs A."/>
            <person name="Gujja S."/>
            <person name="Heilman E.R."/>
            <person name="Heiman D."/>
            <person name="Hepburn T."/>
            <person name="Howarth C."/>
            <person name="Jen D."/>
            <person name="Larson L."/>
            <person name="Mehta T."/>
            <person name="Neiman D."/>
            <person name="Pearson M."/>
            <person name="Roberts A."/>
            <person name="Saif S."/>
            <person name="Shea T."/>
            <person name="Shenoy N."/>
            <person name="Sisk P."/>
            <person name="Stolte C."/>
            <person name="Sykes S."/>
            <person name="Walk T."/>
            <person name="White J."/>
            <person name="Yandava C."/>
            <person name="Haas B."/>
            <person name="Nusbaum C."/>
            <person name="Birren B."/>
        </authorList>
    </citation>
    <scope>NUCLEOTIDE SEQUENCE</scope>
    <source>
        <strain evidence="3">ATCC 64411</strain>
    </source>
</reference>
<feature type="compositionally biased region" description="Low complexity" evidence="1">
    <location>
        <begin position="248"/>
        <end position="267"/>
    </location>
</feature>
<dbReference type="Proteomes" id="UP000011715">
    <property type="component" value="Unassembled WGS sequence"/>
</dbReference>
<reference evidence="3" key="3">
    <citation type="submission" date="2011-03" db="EMBL/GenBank/DDBJ databases">
        <title>Annotation of Magnaporthe poae ATCC 64411.</title>
        <authorList>
            <person name="Ma L.-J."/>
            <person name="Dead R."/>
            <person name="Young S.K."/>
            <person name="Zeng Q."/>
            <person name="Gargeya S."/>
            <person name="Fitzgerald M."/>
            <person name="Haas B."/>
            <person name="Abouelleil A."/>
            <person name="Alvarado L."/>
            <person name="Arachchi H.M."/>
            <person name="Berlin A."/>
            <person name="Brown A."/>
            <person name="Chapman S.B."/>
            <person name="Chen Z."/>
            <person name="Dunbar C."/>
            <person name="Freedman E."/>
            <person name="Gearin G."/>
            <person name="Gellesch M."/>
            <person name="Goldberg J."/>
            <person name="Griggs A."/>
            <person name="Gujja S."/>
            <person name="Heiman D."/>
            <person name="Howarth C."/>
            <person name="Larson L."/>
            <person name="Lui A."/>
            <person name="MacDonald P.J.P."/>
            <person name="Mehta T."/>
            <person name="Montmayeur A."/>
            <person name="Murphy C."/>
            <person name="Neiman D."/>
            <person name="Pearson M."/>
            <person name="Priest M."/>
            <person name="Roberts A."/>
            <person name="Saif S."/>
            <person name="Shea T."/>
            <person name="Shenoy N."/>
            <person name="Sisk P."/>
            <person name="Stolte C."/>
            <person name="Sykes S."/>
            <person name="Yandava C."/>
            <person name="Wortman J."/>
            <person name="Nusbaum C."/>
            <person name="Birren B."/>
        </authorList>
    </citation>
    <scope>NUCLEOTIDE SEQUENCE</scope>
    <source>
        <strain evidence="3">ATCC 64411</strain>
    </source>
</reference>
<feature type="compositionally biased region" description="Basic residues" evidence="1">
    <location>
        <begin position="9"/>
        <end position="24"/>
    </location>
</feature>
<dbReference type="EnsemblFungi" id="MAPG_01693T0">
    <property type="protein sequence ID" value="MAPG_01693T0"/>
    <property type="gene ID" value="MAPG_01693"/>
</dbReference>
<feature type="region of interest" description="Disordered" evidence="1">
    <location>
        <begin position="570"/>
        <end position="596"/>
    </location>
</feature>
<dbReference type="EMBL" id="GL876966">
    <property type="protein sequence ID" value="KLU82622.1"/>
    <property type="molecule type" value="Genomic_DNA"/>
</dbReference>
<reference evidence="4" key="5">
    <citation type="submission" date="2015-06" db="UniProtKB">
        <authorList>
            <consortium name="EnsemblFungi"/>
        </authorList>
    </citation>
    <scope>IDENTIFICATION</scope>
    <source>
        <strain evidence="4">ATCC 64411</strain>
    </source>
</reference>
<keyword evidence="2" id="KW-0812">Transmembrane</keyword>
<evidence type="ECO:0000313" key="3">
    <source>
        <dbReference type="EMBL" id="KLU82622.1"/>
    </source>
</evidence>
<accession>A0A0C4DPC9</accession>
<dbReference type="EMBL" id="ADBL01000413">
    <property type="status" value="NOT_ANNOTATED_CDS"/>
    <property type="molecule type" value="Genomic_DNA"/>
</dbReference>
<dbReference type="PANTHER" id="PTHR38426:SF1">
    <property type="entry name" value="MAINTENANCE OF TELOMERE CAPPING PROTEIN 4"/>
    <property type="match status" value="1"/>
</dbReference>
<evidence type="ECO:0000256" key="2">
    <source>
        <dbReference type="SAM" id="Phobius"/>
    </source>
</evidence>
<evidence type="ECO:0000256" key="1">
    <source>
        <dbReference type="SAM" id="MobiDB-lite"/>
    </source>
</evidence>
<feature type="compositionally biased region" description="Polar residues" evidence="1">
    <location>
        <begin position="42"/>
        <end position="52"/>
    </location>
</feature>
<proteinExistence type="predicted"/>
<feature type="region of interest" description="Disordered" evidence="1">
    <location>
        <begin position="623"/>
        <end position="652"/>
    </location>
</feature>
<organism evidence="4 5">
    <name type="scientific">Magnaporthiopsis poae (strain ATCC 64411 / 73-15)</name>
    <name type="common">Kentucky bluegrass fungus</name>
    <name type="synonym">Magnaporthe poae</name>
    <dbReference type="NCBI Taxonomy" id="644358"/>
    <lineage>
        <taxon>Eukaryota</taxon>
        <taxon>Fungi</taxon>
        <taxon>Dikarya</taxon>
        <taxon>Ascomycota</taxon>
        <taxon>Pezizomycotina</taxon>
        <taxon>Sordariomycetes</taxon>
        <taxon>Sordariomycetidae</taxon>
        <taxon>Magnaporthales</taxon>
        <taxon>Magnaporthaceae</taxon>
        <taxon>Magnaporthiopsis</taxon>
    </lineage>
</organism>
<keyword evidence="2" id="KW-0472">Membrane</keyword>
<name>A0A0C4DPC9_MAGP6</name>
<evidence type="ECO:0000313" key="4">
    <source>
        <dbReference type="EnsemblFungi" id="MAPG_01693T0"/>
    </source>
</evidence>
<dbReference type="STRING" id="644358.A0A0C4DPC9"/>
<feature type="compositionally biased region" description="Basic and acidic residues" evidence="1">
    <location>
        <begin position="1075"/>
        <end position="1084"/>
    </location>
</feature>
<feature type="compositionally biased region" description="Low complexity" evidence="1">
    <location>
        <begin position="98"/>
        <end position="109"/>
    </location>
</feature>
<sequence length="1268" mass="135979">MTEHDAGHHQTRPHRRHHHQKHHPQLLNNLHDFPPGSRYPSGRSTDNLQQPLSPEPRRRRRDDGVGLPAAAHAGPSMSTSRAGGGDGSAGLRSRKNRSSGGFLLSGGLFDSPASDQHGAHTSGSSSGELGSRRRRQNLSEAGVLSKTRHSLAPTPMPTTPETALYTSPPTNPLSSQNAPSPLQPGGSSSNFSTEAAVPRPLAFQGHDTVTRLPPATQAAARPASYGGPPIAYEDHAHRHLRPAPAGPAPGTSSSAPSTSASSRPSSALDLDSTQIVNMALSLSESRRLAARRNVSQPLAPPRLAPVPSDGGASTLGANLRQHLHQQRRASRNISPIPGRAVSAGQQRISSPLHPGFDLAEINASAGNGYRTAGSGPGSPAPGPSNPAVYAGAELMVKLGREYNPLQYIRNRKVRARERRAIDGDGQGFGDVANVTDWVNHVAHWTATGQNRTIGASALPPFAPAEAAAIGSPPPGNGSSRNSALVTTKPKRPRVDWLINPADLVADVYWLEQDDNKKCVEDRSWKRVFPQGPEPLQLPSPSKNLNTIGALLAGTATAALVAPSSMQEAIQDTSVASPRRSSLQLERKSSQGGDHEHVLSTARERARQKLYHLRHHRHSSSFTGAMAHDFMRPRKGSTSDQSDSDSDPRKRGVARVGTITADGKSALEKQMLEMIARENRERLAQGGGRHSLDQENTTLKSKAVPTDTPTGITPERAGSSVPGSLRSVNNSRVGSRESIRSPVVAEDKMTALAALKKAAGESDRTHHSFAKGPGSPISPGAGRESLEVPTFLGRRPRALSFDYDSSQPASPELRPTRVGDGGFVLPIGMDLSPVSSRPASPSRNPFSRVKQKLRDRSMGRGHADDRDDSDAAVNTAILSPPDQLKKNSRLNSPPVLDSTPPSNLSPDHLGRSPSARRPSPVRKLVSKTTGDSHKSHKSHPSLKMTAEESSGLRGFFARGPPRIDSVLRSGVSKVSELLWKKEPSSTEDGAGHASGADDAVFTNTDTDATDDESSRGRNREPVPTHPGTKRGPKHFLDVMPPFSPHSPSGGGGGQTGQDEYDDSRLPIIQPPSQRSPRFDMLRPPRLDVQAATPSSPGLSPAIQPQLNPKGSEDGLDGDPVNLGLGLTLSKSKERQPPRQVRRISATDLALLERGSPLSRSGKLDRHEVRARVAVDLSSLTRAAADEADDVSRDLAAGQRLRVKRVVDVIEKLLRRRRRRFRWVRRAGWLAVEWALVGFMWYVWAVVVIARVFLGIGKGIVGGVRWLLWL</sequence>
<feature type="region of interest" description="Disordered" evidence="1">
    <location>
        <begin position="800"/>
        <end position="968"/>
    </location>
</feature>
<feature type="region of interest" description="Disordered" evidence="1">
    <location>
        <begin position="682"/>
        <end position="739"/>
    </location>
</feature>
<feature type="compositionally biased region" description="Polar residues" evidence="1">
    <location>
        <begin position="570"/>
        <end position="583"/>
    </location>
</feature>
<dbReference type="AlphaFoldDB" id="A0A0C4DPC9"/>
<feature type="compositionally biased region" description="Low complexity" evidence="1">
    <location>
        <begin position="831"/>
        <end position="847"/>
    </location>
</feature>
<feature type="transmembrane region" description="Helical" evidence="2">
    <location>
        <begin position="1246"/>
        <end position="1266"/>
    </location>
</feature>
<feature type="region of interest" description="Disordered" evidence="1">
    <location>
        <begin position="980"/>
        <end position="1140"/>
    </location>
</feature>
<feature type="compositionally biased region" description="Polar residues" evidence="1">
    <location>
        <begin position="1090"/>
        <end position="1107"/>
    </location>
</feature>
<dbReference type="InterPro" id="IPR038769">
    <property type="entry name" value="MTC4"/>
</dbReference>
<dbReference type="PANTHER" id="PTHR38426">
    <property type="entry name" value="MAINTENANCE OF TELOMERE CAPPING PROTEIN 4"/>
    <property type="match status" value="1"/>
</dbReference>
<feature type="region of interest" description="Disordered" evidence="1">
    <location>
        <begin position="293"/>
        <end position="315"/>
    </location>
</feature>
<dbReference type="EMBL" id="ADBL01000412">
    <property type="status" value="NOT_ANNOTATED_CDS"/>
    <property type="molecule type" value="Genomic_DNA"/>
</dbReference>
<keyword evidence="5" id="KW-1185">Reference proteome</keyword>
<feature type="region of interest" description="Disordered" evidence="1">
    <location>
        <begin position="757"/>
        <end position="783"/>
    </location>
</feature>
<keyword evidence="2" id="KW-1133">Transmembrane helix</keyword>
<protein>
    <submittedName>
        <fullName evidence="3 4">Uncharacterized protein</fullName>
    </submittedName>
</protein>
<dbReference type="OMA" id="RRPRMDW"/>